<dbReference type="Pfam" id="PF17293">
    <property type="entry name" value="Arm-DNA-bind_5"/>
    <property type="match status" value="1"/>
</dbReference>
<dbReference type="RefSeq" id="WP_229747074.1">
    <property type="nucleotide sequence ID" value="NZ_BMDO01000004.1"/>
</dbReference>
<accession>A0A917J9J1</accession>
<evidence type="ECO:0000259" key="1">
    <source>
        <dbReference type="Pfam" id="PF17293"/>
    </source>
</evidence>
<name>A0A917J9J1_9SPHI</name>
<reference evidence="2" key="1">
    <citation type="journal article" date="2014" name="Int. J. Syst. Evol. Microbiol.">
        <title>Complete genome sequence of Corynebacterium casei LMG S-19264T (=DSM 44701T), isolated from a smear-ripened cheese.</title>
        <authorList>
            <consortium name="US DOE Joint Genome Institute (JGI-PGF)"/>
            <person name="Walter F."/>
            <person name="Albersmeier A."/>
            <person name="Kalinowski J."/>
            <person name="Ruckert C."/>
        </authorList>
    </citation>
    <scope>NUCLEOTIDE SEQUENCE</scope>
    <source>
        <strain evidence="2">CCM 8711</strain>
    </source>
</reference>
<comment type="caution">
    <text evidence="2">The sequence shown here is derived from an EMBL/GenBank/DDBJ whole genome shotgun (WGS) entry which is preliminary data.</text>
</comment>
<keyword evidence="3" id="KW-1185">Reference proteome</keyword>
<dbReference type="AlphaFoldDB" id="A0A917J9J1"/>
<dbReference type="InterPro" id="IPR035386">
    <property type="entry name" value="Arm-DNA-bind_5"/>
</dbReference>
<evidence type="ECO:0000313" key="3">
    <source>
        <dbReference type="Proteomes" id="UP000662074"/>
    </source>
</evidence>
<evidence type="ECO:0000313" key="2">
    <source>
        <dbReference type="EMBL" id="GGI50462.1"/>
    </source>
</evidence>
<gene>
    <name evidence="2" type="ORF">GCM10011425_16740</name>
</gene>
<organism evidence="2 3">
    <name type="scientific">Mucilaginibacter galii</name>
    <dbReference type="NCBI Taxonomy" id="2005073"/>
    <lineage>
        <taxon>Bacteria</taxon>
        <taxon>Pseudomonadati</taxon>
        <taxon>Bacteroidota</taxon>
        <taxon>Sphingobacteriia</taxon>
        <taxon>Sphingobacteriales</taxon>
        <taxon>Sphingobacteriaceae</taxon>
        <taxon>Mucilaginibacter</taxon>
    </lineage>
</organism>
<dbReference type="EMBL" id="BMDO01000004">
    <property type="protein sequence ID" value="GGI50462.1"/>
    <property type="molecule type" value="Genomic_DNA"/>
</dbReference>
<sequence>MTNNVAVLFYLKKRTNVIQEKIPVYVRITCDGKRTELATGEKIQPKLWDPSEERARGKSEVVTKLNSALNAVELKVNDTIRYLKDCGEELTAEKIKNRF</sequence>
<proteinExistence type="predicted"/>
<reference evidence="2" key="2">
    <citation type="submission" date="2020-09" db="EMBL/GenBank/DDBJ databases">
        <authorList>
            <person name="Sun Q."/>
            <person name="Sedlacek I."/>
        </authorList>
    </citation>
    <scope>NUCLEOTIDE SEQUENCE</scope>
    <source>
        <strain evidence="2">CCM 8711</strain>
    </source>
</reference>
<feature type="domain" description="Arm DNA-binding" evidence="1">
    <location>
        <begin position="9"/>
        <end position="96"/>
    </location>
</feature>
<dbReference type="Proteomes" id="UP000662074">
    <property type="component" value="Unassembled WGS sequence"/>
</dbReference>
<protein>
    <recommendedName>
        <fullName evidence="1">Arm DNA-binding domain-containing protein</fullName>
    </recommendedName>
</protein>